<reference evidence="1 2" key="1">
    <citation type="submission" date="2024-03" db="EMBL/GenBank/DDBJ databases">
        <title>Human intestinal bacterial collection.</title>
        <authorList>
            <person name="Pauvert C."/>
            <person name="Hitch T.C.A."/>
            <person name="Clavel T."/>
        </authorList>
    </citation>
    <scope>NUCLEOTIDE SEQUENCE [LARGE SCALE GENOMIC DNA]</scope>
    <source>
        <strain evidence="1 2">CLA-JM-H11</strain>
    </source>
</reference>
<comment type="caution">
    <text evidence="1">The sequence shown here is derived from an EMBL/GenBank/DDBJ whole genome shotgun (WGS) entry which is preliminary data.</text>
</comment>
<keyword evidence="2" id="KW-1185">Reference proteome</keyword>
<evidence type="ECO:0000313" key="2">
    <source>
        <dbReference type="Proteomes" id="UP001477672"/>
    </source>
</evidence>
<organism evidence="1 2">
    <name type="scientific">Ruthenibacterium intestinale</name>
    <dbReference type="NCBI Taxonomy" id="3133163"/>
    <lineage>
        <taxon>Bacteria</taxon>
        <taxon>Bacillati</taxon>
        <taxon>Bacillota</taxon>
        <taxon>Clostridia</taxon>
        <taxon>Eubacteriales</taxon>
        <taxon>Oscillospiraceae</taxon>
        <taxon>Ruthenibacterium</taxon>
    </lineage>
</organism>
<dbReference type="Proteomes" id="UP001477672">
    <property type="component" value="Unassembled WGS sequence"/>
</dbReference>
<accession>A0ABV1GHR9</accession>
<gene>
    <name evidence="1" type="ORF">WMO24_12240</name>
</gene>
<evidence type="ECO:0008006" key="3">
    <source>
        <dbReference type="Google" id="ProtNLM"/>
    </source>
</evidence>
<evidence type="ECO:0000313" key="1">
    <source>
        <dbReference type="EMBL" id="MEQ2521192.1"/>
    </source>
</evidence>
<dbReference type="EMBL" id="JBBMFA010000103">
    <property type="protein sequence ID" value="MEQ2521192.1"/>
    <property type="molecule type" value="Genomic_DNA"/>
</dbReference>
<protein>
    <recommendedName>
        <fullName evidence="3">Nudix hydrolase domain-containing protein</fullName>
    </recommendedName>
</protein>
<proteinExistence type="predicted"/>
<dbReference type="RefSeq" id="WP_349216705.1">
    <property type="nucleotide sequence ID" value="NZ_JBBMFA010000103.1"/>
</dbReference>
<sequence length="145" mass="16803">MKQIIIRRDAVFALHANVSLKGYPSYDIPLPSPEAAGPLLKNVVKEELPLDTLLREYQQVMAGEDSAVFARMYQISETSGLVIDGHICLYHCDPCPVWVRFEEKQWAYMSGRKYLADAWWFEDAEILKDIQTMNLIDFLEKYKGW</sequence>
<name>A0ABV1GHR9_9FIRM</name>